<protein>
    <submittedName>
        <fullName evidence="1">Uncharacterized protein</fullName>
    </submittedName>
</protein>
<comment type="caution">
    <text evidence="1">The sequence shown here is derived from an EMBL/GenBank/DDBJ whole genome shotgun (WGS) entry which is preliminary data.</text>
</comment>
<keyword evidence="2" id="KW-1185">Reference proteome</keyword>
<organism evidence="1 2">
    <name type="scientific">Allocatelliglobosispora scoriae</name>
    <dbReference type="NCBI Taxonomy" id="643052"/>
    <lineage>
        <taxon>Bacteria</taxon>
        <taxon>Bacillati</taxon>
        <taxon>Actinomycetota</taxon>
        <taxon>Actinomycetes</taxon>
        <taxon>Micromonosporales</taxon>
        <taxon>Micromonosporaceae</taxon>
        <taxon>Allocatelliglobosispora</taxon>
    </lineage>
</organism>
<gene>
    <name evidence="1" type="ORF">F4553_003408</name>
</gene>
<dbReference type="AlphaFoldDB" id="A0A841BS58"/>
<evidence type="ECO:0000313" key="1">
    <source>
        <dbReference type="EMBL" id="MBB5870029.1"/>
    </source>
</evidence>
<sequence>MTLRYLGNSPYCAANSLSVIFGEAGPGAPMIEVASGSPFGFSIGQVDGGHRRGFPDHEIEEIVFFSSPRWSPDFGLARSLDVLGWDCDRIHSSAEEAVAALRRASHDAPVLVGPLEMGLLPYFPGLGQAVGADHVLVGLGVEGDLLRAHDVIGWPFVTISLDDLLAAWQGDTFAYETEAYQVRAGFRQARPVATEEAVRRSMETAIHLLEAPEIAPAAQRAAELVEAGLTNMQYKYLVEFQVQAGARRLADAAVLFHDAGATASGAILEQQAKLVGSLQLLLMKHDDAATASVFRELGPTYGELLDALRKES</sequence>
<reference evidence="1 2" key="1">
    <citation type="submission" date="2020-08" db="EMBL/GenBank/DDBJ databases">
        <title>Sequencing the genomes of 1000 actinobacteria strains.</title>
        <authorList>
            <person name="Klenk H.-P."/>
        </authorList>
    </citation>
    <scope>NUCLEOTIDE SEQUENCE [LARGE SCALE GENOMIC DNA]</scope>
    <source>
        <strain evidence="1 2">DSM 45362</strain>
    </source>
</reference>
<dbReference type="RefSeq" id="WP_184837108.1">
    <property type="nucleotide sequence ID" value="NZ_JACHMN010000002.1"/>
</dbReference>
<dbReference type="EMBL" id="JACHMN010000002">
    <property type="protein sequence ID" value="MBB5870029.1"/>
    <property type="molecule type" value="Genomic_DNA"/>
</dbReference>
<dbReference type="Proteomes" id="UP000587527">
    <property type="component" value="Unassembled WGS sequence"/>
</dbReference>
<name>A0A841BS58_9ACTN</name>
<evidence type="ECO:0000313" key="2">
    <source>
        <dbReference type="Proteomes" id="UP000587527"/>
    </source>
</evidence>
<proteinExistence type="predicted"/>
<accession>A0A841BS58</accession>